<dbReference type="InterPro" id="IPR023214">
    <property type="entry name" value="HAD_sf"/>
</dbReference>
<name>A0A024H267_9MICC</name>
<dbReference type="Pfam" id="PF00122">
    <property type="entry name" value="E1-E2_ATPase"/>
    <property type="match status" value="1"/>
</dbReference>
<evidence type="ECO:0000256" key="4">
    <source>
        <dbReference type="ARBA" id="ARBA00022723"/>
    </source>
</evidence>
<evidence type="ECO:0000313" key="13">
    <source>
        <dbReference type="EMBL" id="CCQ46093.1"/>
    </source>
</evidence>
<dbReference type="InterPro" id="IPR059000">
    <property type="entry name" value="ATPase_P-type_domA"/>
</dbReference>
<dbReference type="AlphaFoldDB" id="A0A024H267"/>
<evidence type="ECO:0000256" key="5">
    <source>
        <dbReference type="ARBA" id="ARBA00022741"/>
    </source>
</evidence>
<sequence length="909" mass="94372">MKVLARMAPPLPTPGFPAKGPHHDLLTSHRLTNPTQPGSVSGRSGPGGGGEMTTNLQRTVVEVGGLHWATSKAVVENVLRQRPGVMAVEANAVAQTATVSFDPAVTSVGQISGWVRDCGYHCRGVSVPDHVCYPMDDTTGTAGMKHATTAKHGGGHQAAGHVHPGTAQPETSHPMHPHAVPEDHAGMHAGHAPEPAKPHAGHHPPPSHEGHVQHGGAGRTPQDMMGHGGHHAGMSMDDMVKDMRNRFLVAAVLSIGVTLWSPMGRDMFGFTVPAPFGLRDDVIALILSLPVIFYSAWIFFDGAYRALKARTLDMMVLVAIAVGTGWLYSVWITLTGGGEVFYEAATVLASFVLLGHWFEMRARGGANEAIRTLLELAPPVALVIRNGETVEVPTSEVQTGDLLLIRPGSKIPVDGHVEDGQSEVDESMVTGESLPVTKIVGSEVIGASINTTGTMRVRATKVGADTALAQIVALVQEAQNSKAPGQRLADRAAFWLVFVALIGGTVTFATWLALGAGVQAAMLFGITVVVITCPDALGLATPTAIMVGTGLGAKRGVLFKNATALEVSARIDTVVMDKTGTLTKGEPEVTDVVIEGIEEAELLALVAAVEQESEHPLAAAVVRHARENGAPALTASDFLNVPGHGAGAIVEGRRVLVGNRKLMADEGIDLGPLATVRDDLAATGRTAVLVAVEGKAAAVIAMADAARETAAPAVAALHEAGIEVVMLTGDNEATAKRIAGQLGIDTVIAEVLPGDKSANVAQLQQTGKKVAMVGDGVNDAPALAQADLGIAIGAGTDVAIETADLVLMRSDPLDVPIALRIGKGTLRKMRQNLGWAVGYNAIALPTAAGVFAFAGIVLSPEIAALSMSGSSFLVAVNALLLKRLRLPRPETPEATTTRTSQPLTPAGNR</sequence>
<feature type="transmembrane region" description="Helical" evidence="10">
    <location>
        <begin position="862"/>
        <end position="881"/>
    </location>
</feature>
<keyword evidence="10" id="KW-1003">Cell membrane</keyword>
<dbReference type="InterPro" id="IPR036163">
    <property type="entry name" value="HMA_dom_sf"/>
</dbReference>
<dbReference type="InterPro" id="IPR036412">
    <property type="entry name" value="HAD-like_sf"/>
</dbReference>
<dbReference type="GO" id="GO:0043682">
    <property type="term" value="F:P-type divalent copper transporter activity"/>
    <property type="evidence" value="ECO:0007669"/>
    <property type="project" value="TreeGrafter"/>
</dbReference>
<keyword evidence="5 10" id="KW-0547">Nucleotide-binding</keyword>
<dbReference type="Gene3D" id="3.40.50.1000">
    <property type="entry name" value="HAD superfamily/HAD-like"/>
    <property type="match status" value="1"/>
</dbReference>
<dbReference type="PANTHER" id="PTHR43520:SF8">
    <property type="entry name" value="P-TYPE CU(+) TRANSPORTER"/>
    <property type="match status" value="1"/>
</dbReference>
<evidence type="ECO:0000313" key="14">
    <source>
        <dbReference type="Proteomes" id="UP000035722"/>
    </source>
</evidence>
<organism evidence="13 14">
    <name type="scientific">Pseudarthrobacter siccitolerans</name>
    <dbReference type="NCBI Taxonomy" id="861266"/>
    <lineage>
        <taxon>Bacteria</taxon>
        <taxon>Bacillati</taxon>
        <taxon>Actinomycetota</taxon>
        <taxon>Actinomycetes</taxon>
        <taxon>Micrococcales</taxon>
        <taxon>Micrococcaceae</taxon>
        <taxon>Pseudarthrobacter</taxon>
    </lineage>
</organism>
<dbReference type="InterPro" id="IPR023298">
    <property type="entry name" value="ATPase_P-typ_TM_dom_sf"/>
</dbReference>
<evidence type="ECO:0000256" key="9">
    <source>
        <dbReference type="ARBA" id="ARBA00023136"/>
    </source>
</evidence>
<keyword evidence="8 10" id="KW-1133">Transmembrane helix</keyword>
<dbReference type="CDD" id="cd02094">
    <property type="entry name" value="P-type_ATPase_Cu-like"/>
    <property type="match status" value="1"/>
</dbReference>
<dbReference type="GO" id="GO:0016887">
    <property type="term" value="F:ATP hydrolysis activity"/>
    <property type="evidence" value="ECO:0007669"/>
    <property type="project" value="InterPro"/>
</dbReference>
<dbReference type="InterPro" id="IPR001757">
    <property type="entry name" value="P_typ_ATPase"/>
</dbReference>
<evidence type="ECO:0000259" key="12">
    <source>
        <dbReference type="PROSITE" id="PS50846"/>
    </source>
</evidence>
<dbReference type="CDD" id="cd00371">
    <property type="entry name" value="HMA"/>
    <property type="match status" value="1"/>
</dbReference>
<keyword evidence="3 10" id="KW-0812">Transmembrane</keyword>
<gene>
    <name evidence="13" type="primary">actP1</name>
    <name evidence="13" type="ORF">ARTSIC4J27_2053</name>
</gene>
<proteinExistence type="inferred from homology"/>
<feature type="transmembrane region" description="Helical" evidence="10">
    <location>
        <begin position="492"/>
        <end position="514"/>
    </location>
</feature>
<dbReference type="FunFam" id="2.70.150.10:FF:000002">
    <property type="entry name" value="Copper-transporting ATPase 1, putative"/>
    <property type="match status" value="1"/>
</dbReference>
<protein>
    <submittedName>
        <fullName evidence="13">Copper-translocating P-type ATPase</fullName>
        <ecNumber evidence="13">3.6.3.4</ecNumber>
    </submittedName>
</protein>
<dbReference type="InterPro" id="IPR006121">
    <property type="entry name" value="HMA_dom"/>
</dbReference>
<evidence type="ECO:0000256" key="2">
    <source>
        <dbReference type="ARBA" id="ARBA00006024"/>
    </source>
</evidence>
<dbReference type="PRINTS" id="PR00119">
    <property type="entry name" value="CATATPASE"/>
</dbReference>
<keyword evidence="6 10" id="KW-0067">ATP-binding</keyword>
<feature type="domain" description="HMA" evidence="12">
    <location>
        <begin position="57"/>
        <end position="123"/>
    </location>
</feature>
<feature type="region of interest" description="Disordered" evidence="11">
    <location>
        <begin position="149"/>
        <end position="232"/>
    </location>
</feature>
<dbReference type="InterPro" id="IPR023299">
    <property type="entry name" value="ATPase_P-typ_cyto_dom_N"/>
</dbReference>
<dbReference type="Gene3D" id="2.70.150.10">
    <property type="entry name" value="Calcium-transporting ATPase, cytoplasmic transduction domain A"/>
    <property type="match status" value="1"/>
</dbReference>
<dbReference type="PANTHER" id="PTHR43520">
    <property type="entry name" value="ATP7, ISOFORM B"/>
    <property type="match status" value="1"/>
</dbReference>
<keyword evidence="9 10" id="KW-0472">Membrane</keyword>
<dbReference type="NCBIfam" id="TIGR01494">
    <property type="entry name" value="ATPase_P-type"/>
    <property type="match status" value="1"/>
</dbReference>
<evidence type="ECO:0000256" key="3">
    <source>
        <dbReference type="ARBA" id="ARBA00022692"/>
    </source>
</evidence>
<dbReference type="InterPro" id="IPR044492">
    <property type="entry name" value="P_typ_ATPase_HD_dom"/>
</dbReference>
<dbReference type="PROSITE" id="PS00154">
    <property type="entry name" value="ATPASE_E1_E2"/>
    <property type="match status" value="1"/>
</dbReference>
<evidence type="ECO:0000256" key="6">
    <source>
        <dbReference type="ARBA" id="ARBA00022840"/>
    </source>
</evidence>
<dbReference type="Proteomes" id="UP000035722">
    <property type="component" value="Unassembled WGS sequence"/>
</dbReference>
<dbReference type="PROSITE" id="PS50846">
    <property type="entry name" value="HMA_2"/>
    <property type="match status" value="1"/>
</dbReference>
<dbReference type="NCBIfam" id="TIGR01511">
    <property type="entry name" value="ATPase-IB1_Cu"/>
    <property type="match status" value="1"/>
</dbReference>
<keyword evidence="14" id="KW-1185">Reference proteome</keyword>
<evidence type="ECO:0000256" key="7">
    <source>
        <dbReference type="ARBA" id="ARBA00022967"/>
    </source>
</evidence>
<keyword evidence="13" id="KW-0378">Hydrolase</keyword>
<dbReference type="EC" id="3.6.3.4" evidence="13"/>
<dbReference type="SFLD" id="SFLDF00027">
    <property type="entry name" value="p-type_atpase"/>
    <property type="match status" value="1"/>
</dbReference>
<feature type="transmembrane region" description="Helical" evidence="10">
    <location>
        <begin position="340"/>
        <end position="358"/>
    </location>
</feature>
<evidence type="ECO:0000256" key="8">
    <source>
        <dbReference type="ARBA" id="ARBA00022989"/>
    </source>
</evidence>
<dbReference type="Pfam" id="PF00702">
    <property type="entry name" value="Hydrolase"/>
    <property type="match status" value="1"/>
</dbReference>
<dbReference type="Pfam" id="PF00403">
    <property type="entry name" value="HMA"/>
    <property type="match status" value="1"/>
</dbReference>
<comment type="caution">
    <text evidence="13">The sequence shown here is derived from an EMBL/GenBank/DDBJ whole genome shotgun (WGS) entry which is preliminary data.</text>
</comment>
<dbReference type="GO" id="GO:0005524">
    <property type="term" value="F:ATP binding"/>
    <property type="evidence" value="ECO:0007669"/>
    <property type="project" value="UniProtKB-UniRule"/>
</dbReference>
<dbReference type="STRING" id="861266.ARTSIC4J27_2053"/>
<feature type="region of interest" description="Disordered" evidence="11">
    <location>
        <begin position="1"/>
        <end position="53"/>
    </location>
</feature>
<dbReference type="Gene3D" id="3.30.70.100">
    <property type="match status" value="1"/>
</dbReference>
<feature type="transmembrane region" description="Helical" evidence="10">
    <location>
        <begin position="833"/>
        <end position="856"/>
    </location>
</feature>
<dbReference type="InterPro" id="IPR008250">
    <property type="entry name" value="ATPase_P-typ_transduc_dom_A_sf"/>
</dbReference>
<dbReference type="SFLD" id="SFLDG00002">
    <property type="entry name" value="C1.7:_P-type_atpase_like"/>
    <property type="match status" value="1"/>
</dbReference>
<keyword evidence="7" id="KW-1278">Translocase</keyword>
<dbReference type="PRINTS" id="PR00942">
    <property type="entry name" value="CUATPASEI"/>
</dbReference>
<reference evidence="14" key="1">
    <citation type="journal article" date="2014" name="Genome Announc.">
        <title>Genome Sequence of Arthrobacter siccitolerans 4J27, a Xeroprotectant-Producing Desiccation-Tolerant Microorganism.</title>
        <authorList>
            <person name="Manzanera M."/>
            <person name="Santa-Cruz-Calvo L."/>
            <person name="Vilchez J.I."/>
            <person name="Garcia-Fontana C."/>
            <person name="Silva-Castro G.A."/>
            <person name="Calvo C."/>
            <person name="Gonzalez-Lopez J."/>
        </authorList>
    </citation>
    <scope>NUCLEOTIDE SEQUENCE [LARGE SCALE GENOMIC DNA]</scope>
    <source>
        <strain evidence="14">4J27</strain>
    </source>
</reference>
<evidence type="ECO:0000256" key="10">
    <source>
        <dbReference type="RuleBase" id="RU362081"/>
    </source>
</evidence>
<dbReference type="EMBL" id="CAQI01000042">
    <property type="protein sequence ID" value="CCQ46093.1"/>
    <property type="molecule type" value="Genomic_DNA"/>
</dbReference>
<feature type="transmembrane region" description="Helical" evidence="10">
    <location>
        <begin position="282"/>
        <end position="300"/>
    </location>
</feature>
<comment type="subcellular location">
    <subcellularLocation>
        <location evidence="1">Cell membrane</location>
        <topology evidence="1">Multi-pass membrane protein</topology>
    </subcellularLocation>
</comment>
<evidence type="ECO:0000256" key="11">
    <source>
        <dbReference type="SAM" id="MobiDB-lite"/>
    </source>
</evidence>
<dbReference type="GO" id="GO:0005507">
    <property type="term" value="F:copper ion binding"/>
    <property type="evidence" value="ECO:0007669"/>
    <property type="project" value="TreeGrafter"/>
</dbReference>
<dbReference type="SUPFAM" id="SSF81653">
    <property type="entry name" value="Calcium ATPase, transduction domain A"/>
    <property type="match status" value="1"/>
</dbReference>
<keyword evidence="4 10" id="KW-0479">Metal-binding</keyword>
<dbReference type="GO" id="GO:0055070">
    <property type="term" value="P:copper ion homeostasis"/>
    <property type="evidence" value="ECO:0007669"/>
    <property type="project" value="TreeGrafter"/>
</dbReference>
<dbReference type="SUPFAM" id="SSF56784">
    <property type="entry name" value="HAD-like"/>
    <property type="match status" value="1"/>
</dbReference>
<dbReference type="Gene3D" id="3.40.1110.10">
    <property type="entry name" value="Calcium-transporting ATPase, cytoplasmic domain N"/>
    <property type="match status" value="1"/>
</dbReference>
<feature type="region of interest" description="Disordered" evidence="11">
    <location>
        <begin position="890"/>
        <end position="909"/>
    </location>
</feature>
<accession>A0A024H267</accession>
<feature type="transmembrane region" description="Helical" evidence="10">
    <location>
        <begin position="312"/>
        <end position="334"/>
    </location>
</feature>
<dbReference type="InterPro" id="IPR027256">
    <property type="entry name" value="P-typ_ATPase_IB"/>
</dbReference>
<dbReference type="GO" id="GO:0005886">
    <property type="term" value="C:plasma membrane"/>
    <property type="evidence" value="ECO:0007669"/>
    <property type="project" value="UniProtKB-SubCell"/>
</dbReference>
<dbReference type="SUPFAM" id="SSF81665">
    <property type="entry name" value="Calcium ATPase, transmembrane domain M"/>
    <property type="match status" value="1"/>
</dbReference>
<feature type="transmembrane region" description="Helical" evidence="10">
    <location>
        <begin position="520"/>
        <end position="545"/>
    </location>
</feature>
<evidence type="ECO:0000256" key="1">
    <source>
        <dbReference type="ARBA" id="ARBA00004651"/>
    </source>
</evidence>
<comment type="similarity">
    <text evidence="2 10">Belongs to the cation transport ATPase (P-type) (TC 3.A.3) family. Type IB subfamily.</text>
</comment>
<dbReference type="SFLD" id="SFLDS00003">
    <property type="entry name" value="Haloacid_Dehalogenase"/>
    <property type="match status" value="1"/>
</dbReference>
<dbReference type="InterPro" id="IPR018303">
    <property type="entry name" value="ATPase_P-typ_P_site"/>
</dbReference>
<dbReference type="SUPFAM" id="SSF55008">
    <property type="entry name" value="HMA, heavy metal-associated domain"/>
    <property type="match status" value="1"/>
</dbReference>
<dbReference type="NCBIfam" id="TIGR01525">
    <property type="entry name" value="ATPase-IB_hvy"/>
    <property type="match status" value="1"/>
</dbReference>
<feature type="transmembrane region" description="Helical" evidence="10">
    <location>
        <begin position="245"/>
        <end position="262"/>
    </location>
</feature>